<dbReference type="EC" id="1.5.5.2" evidence="18"/>
<evidence type="ECO:0000256" key="13">
    <source>
        <dbReference type="ARBA" id="ARBA00023268"/>
    </source>
</evidence>
<feature type="active site" evidence="19">
    <location>
        <position position="831"/>
    </location>
</feature>
<evidence type="ECO:0000256" key="11">
    <source>
        <dbReference type="ARBA" id="ARBA00023125"/>
    </source>
</evidence>
<evidence type="ECO:0000256" key="18">
    <source>
        <dbReference type="PIRNR" id="PIRNR000197"/>
    </source>
</evidence>
<dbReference type="EMBL" id="JAPTGG010000011">
    <property type="protein sequence ID" value="MCZ0866234.1"/>
    <property type="molecule type" value="Genomic_DNA"/>
</dbReference>
<keyword evidence="5 18" id="KW-0285">Flavoprotein</keyword>
<evidence type="ECO:0000259" key="20">
    <source>
        <dbReference type="Pfam" id="PF00171"/>
    </source>
</evidence>
<dbReference type="Gene3D" id="1.20.5.460">
    <property type="entry name" value="Single helix bin"/>
    <property type="match status" value="1"/>
</dbReference>
<dbReference type="Gene3D" id="3.40.605.10">
    <property type="entry name" value="Aldehyde Dehydrogenase, Chain A, domain 1"/>
    <property type="match status" value="1"/>
</dbReference>
<accession>A0A9J6RPG6</accession>
<dbReference type="InterPro" id="IPR016160">
    <property type="entry name" value="Ald_DH_CS_CYS"/>
</dbReference>
<dbReference type="InterPro" id="IPR005933">
    <property type="entry name" value="PutA_C"/>
</dbReference>
<keyword evidence="7 18" id="KW-0560">Oxidoreductase</keyword>
<comment type="pathway">
    <text evidence="2 18">Amino-acid degradation; L-proline degradation into L-glutamate; L-glutamate from L-proline: step 1/2.</text>
</comment>
<dbReference type="SUPFAM" id="SSF53720">
    <property type="entry name" value="ALDH-like"/>
    <property type="match status" value="1"/>
</dbReference>
<comment type="similarity">
    <text evidence="17 18">In the C-terminal section; belongs to the aldehyde dehydrogenase family.</text>
</comment>
<dbReference type="Gene3D" id="3.20.20.220">
    <property type="match status" value="1"/>
</dbReference>
<dbReference type="NCBIfam" id="TIGR01238">
    <property type="entry name" value="D1pyr5carbox3"/>
    <property type="match status" value="1"/>
</dbReference>
<dbReference type="AlphaFoldDB" id="A0A9J6RPG6"/>
<comment type="cofactor">
    <cofactor evidence="1 18">
        <name>FAD</name>
        <dbReference type="ChEBI" id="CHEBI:57692"/>
    </cofactor>
</comment>
<protein>
    <recommendedName>
        <fullName evidence="18">Bifunctional protein PutA</fullName>
    </recommendedName>
    <domain>
        <recommendedName>
            <fullName evidence="18">Proline dehydrogenase</fullName>
            <ecNumber evidence="18">1.5.5.2</ecNumber>
        </recommendedName>
        <alternativeName>
            <fullName evidence="18">Proline oxidase</fullName>
        </alternativeName>
    </domain>
    <domain>
        <recommendedName>
            <fullName evidence="18">Delta-1-pyrroline-5-carboxylate dehydrogenase</fullName>
            <shortName evidence="18">P5C dehydrogenase</shortName>
            <ecNumber evidence="18">1.2.1.88</ecNumber>
        </recommendedName>
        <alternativeName>
            <fullName evidence="18">L-glutamate gamma-semialdehyde dehydrogenase</fullName>
        </alternativeName>
    </domain>
</protein>
<dbReference type="NCBIfam" id="NF008869">
    <property type="entry name" value="PRK11904.1"/>
    <property type="match status" value="1"/>
</dbReference>
<dbReference type="GO" id="GO:0009898">
    <property type="term" value="C:cytoplasmic side of plasma membrane"/>
    <property type="evidence" value="ECO:0007669"/>
    <property type="project" value="TreeGrafter"/>
</dbReference>
<evidence type="ECO:0000256" key="14">
    <source>
        <dbReference type="ARBA" id="ARBA00048142"/>
    </source>
</evidence>
<evidence type="ECO:0000256" key="5">
    <source>
        <dbReference type="ARBA" id="ARBA00022630"/>
    </source>
</evidence>
<feature type="domain" description="Proline dehydrogenase" evidence="21">
    <location>
        <begin position="190"/>
        <end position="486"/>
    </location>
</feature>
<evidence type="ECO:0000259" key="22">
    <source>
        <dbReference type="Pfam" id="PF14850"/>
    </source>
</evidence>
<dbReference type="Pfam" id="PF14850">
    <property type="entry name" value="Pro_dh-DNA_bdg"/>
    <property type="match status" value="1"/>
</dbReference>
<keyword evidence="11 18" id="KW-0238">DNA-binding</keyword>
<keyword evidence="10 18" id="KW-0642">Proline metabolism</keyword>
<evidence type="ECO:0000256" key="10">
    <source>
        <dbReference type="ARBA" id="ARBA00023062"/>
    </source>
</evidence>
<dbReference type="PROSITE" id="PS00070">
    <property type="entry name" value="ALDEHYDE_DEHYDR_CYS"/>
    <property type="match status" value="1"/>
</dbReference>
<sequence>MQLPRTLDTTSPLRQTIRQHYRADEAQVLEGLLAMAEVDKPTQGRIANTALALAGQVRRTAQKGGHIQNLLNQYSLSTNEGIVLMCLAEALLRVPDSTTADRLIRDKLISGDWQAHLGKSDSFFVNASAWGLLLSGRIVRFNPQQQQQHINSLKSTLAKLGEPVIRSAMRQAMGIMGNQFVLGRSIAEASKRATKLEAKGYRYSYDMLGEAARTMADADNYFKAYQTAIAHIGANTKGSDIYKSAGISVKLSAIHPRYELLKSERVMDELVSRLKSLAIMAKDCDIGFTIDAEEADRLDLSLDVIEAVFTAPELAGWEGFGLVVQAYQKRALPVLQWVIDLSKRTGKKMMLRLVKGAYWDSEIKIAQVEGLDGYPVFTRKAATDVSYQACAGLLLDNRDVIYPQFATHNAYSVAYILERALQGNNGGLSGFEFQRLHGMGDGLYDDIISQQGIPVRIYAPVGEHKSLLAYLVRRLLENGANSSFVNSIVDDELPLSSLVQDPIAKVRSWSQIPNPNIPLPINLYGDERSNSHGIDLSDIPRLQRLASNSQTWAQQHIKTAADFNLADKTLAVSSSPTDTRHFLGAVPRSSAQQLSQKLDQAAAVYQQWSKLAVDQRAACLERLADKLEQHMDELIALCTHEAGKIVADGVAEVREAVDFCRYYAVQARKVCGPHPQWGEHGQLQSRGVVLCISPWNFPLAIFLGQVTAALAAGNTVLAKPADTTCLIASRALALMSECGFPDDVVQLIVTPGPQVGELLLPDPRIAAVMFTGSTGVGEWIAHKLAERSGPRIPLIAETGGQNCMIVDSTALPEQVVDDVIASGFQSAGQRCSALRVLFLQEDIADEIIEMIIGAMQELHIGDPNYLHTDIGPVIDNKALSALQQHAQYLDSDAVKGQAKLLYQCKLSDECQHGTFFAPRLYEIDSINVLQQEVFGPIVHIVRYPANQFEQALADINSTGFGLTAGVHSRIQHTAEKVVNTINAGNIYINRNTIGAVVGVQPFGGHGLSGTGPKAGGPSYVYRLTQNTTASSSDTAIDTNTVFSKLAHPTGINVASNPTAHYLHIAGKHIVDIAQRAEQVKNFSQLLINDSGLKLTSDFANHINIMVDQALSSQLKAATLTGPTGELNQLMLTPRGNLLCLQMGDHYVEHGLRQLCAALLCGNRVVQLSDNALDYSKLIAQAGLQSAYQRLSINSERQLQNLLLAEHCHGLVFSGPISLQKNIDQLLSQRSGALLPFITESHGPAMMHRFVLEKSISNNTTASGGNAALLAMSEP</sequence>
<dbReference type="InterPro" id="IPR024082">
    <property type="entry name" value="PRODH_PutA_dom_II"/>
</dbReference>
<feature type="domain" description="Proline dehydrogenase PutA" evidence="22">
    <location>
        <begin position="67"/>
        <end position="180"/>
    </location>
</feature>
<evidence type="ECO:0000256" key="9">
    <source>
        <dbReference type="ARBA" id="ARBA00023027"/>
    </source>
</evidence>
<keyword evidence="13" id="KW-0511">Multifunctional enzyme</keyword>
<evidence type="ECO:0000256" key="3">
    <source>
        <dbReference type="ARBA" id="ARBA00004786"/>
    </source>
</evidence>
<dbReference type="InterPro" id="IPR025703">
    <property type="entry name" value="Bifunct_PutA"/>
</dbReference>
<evidence type="ECO:0000256" key="16">
    <source>
        <dbReference type="ARBA" id="ARBA00060889"/>
    </source>
</evidence>
<keyword evidence="25" id="KW-1185">Reference proteome</keyword>
<dbReference type="Pfam" id="PF18327">
    <property type="entry name" value="PRODH"/>
    <property type="match status" value="1"/>
</dbReference>
<dbReference type="SUPFAM" id="SSF51730">
    <property type="entry name" value="FAD-linked oxidoreductase"/>
    <property type="match status" value="1"/>
</dbReference>
<dbReference type="InterPro" id="IPR029041">
    <property type="entry name" value="FAD-linked_oxidoreductase-like"/>
</dbReference>
<evidence type="ECO:0000256" key="19">
    <source>
        <dbReference type="PIRSR" id="PIRSR000197-1"/>
    </source>
</evidence>
<evidence type="ECO:0000256" key="17">
    <source>
        <dbReference type="ARBA" id="ARBA00060911"/>
    </source>
</evidence>
<dbReference type="InterPro" id="IPR050485">
    <property type="entry name" value="Proline_metab_enzyme"/>
</dbReference>
<evidence type="ECO:0000256" key="6">
    <source>
        <dbReference type="ARBA" id="ARBA00022827"/>
    </source>
</evidence>
<dbReference type="InterPro" id="IPR015590">
    <property type="entry name" value="Aldehyde_DH_dom"/>
</dbReference>
<evidence type="ECO:0000256" key="8">
    <source>
        <dbReference type="ARBA" id="ARBA00023015"/>
    </source>
</evidence>
<evidence type="ECO:0000256" key="7">
    <source>
        <dbReference type="ARBA" id="ARBA00023002"/>
    </source>
</evidence>
<evidence type="ECO:0000256" key="2">
    <source>
        <dbReference type="ARBA" id="ARBA00004739"/>
    </source>
</evidence>
<comment type="pathway">
    <text evidence="3 18">Amino-acid degradation; L-proline degradation into L-glutamate; L-glutamate from L-proline: step 2/2.</text>
</comment>
<evidence type="ECO:0000259" key="21">
    <source>
        <dbReference type="Pfam" id="PF01619"/>
    </source>
</evidence>
<dbReference type="Pfam" id="PF00171">
    <property type="entry name" value="Aldedh"/>
    <property type="match status" value="1"/>
</dbReference>
<comment type="catalytic activity">
    <reaction evidence="14 18">
        <text>L-glutamate 5-semialdehyde + NAD(+) + H2O = L-glutamate + NADH + 2 H(+)</text>
        <dbReference type="Rhea" id="RHEA:30235"/>
        <dbReference type="ChEBI" id="CHEBI:15377"/>
        <dbReference type="ChEBI" id="CHEBI:15378"/>
        <dbReference type="ChEBI" id="CHEBI:29985"/>
        <dbReference type="ChEBI" id="CHEBI:57540"/>
        <dbReference type="ChEBI" id="CHEBI:57945"/>
        <dbReference type="ChEBI" id="CHEBI:58066"/>
        <dbReference type="EC" id="1.2.1.88"/>
    </reaction>
</comment>
<dbReference type="GO" id="GO:0003677">
    <property type="term" value="F:DNA binding"/>
    <property type="evidence" value="ECO:0007669"/>
    <property type="project" value="UniProtKB-KW"/>
</dbReference>
<dbReference type="Proteomes" id="UP001069090">
    <property type="component" value="Unassembled WGS sequence"/>
</dbReference>
<dbReference type="InterPro" id="IPR041349">
    <property type="entry name" value="PRODH"/>
</dbReference>
<dbReference type="Gene3D" id="3.40.309.10">
    <property type="entry name" value="Aldehyde Dehydrogenase, Chain A, domain 2"/>
    <property type="match status" value="1"/>
</dbReference>
<dbReference type="FunFam" id="3.20.20.220:FF:000004">
    <property type="entry name" value="Bifunctional protein PutA"/>
    <property type="match status" value="1"/>
</dbReference>
<evidence type="ECO:0000313" key="24">
    <source>
        <dbReference type="EMBL" id="MCZ0866234.1"/>
    </source>
</evidence>
<dbReference type="InterPro" id="IPR016161">
    <property type="entry name" value="Ald_DH/histidinol_DH"/>
</dbReference>
<dbReference type="FunFam" id="3.40.309.10:FF:000005">
    <property type="entry name" value="1-pyrroline-5-carboxylate dehydrogenase 1"/>
    <property type="match status" value="1"/>
</dbReference>
<feature type="domain" description="Aldehyde dehydrogenase" evidence="20">
    <location>
        <begin position="574"/>
        <end position="1026"/>
    </location>
</feature>
<dbReference type="GO" id="GO:0004657">
    <property type="term" value="F:proline dehydrogenase activity"/>
    <property type="evidence" value="ECO:0007669"/>
    <property type="project" value="UniProtKB-UniRule"/>
</dbReference>
<organism evidence="24 25">
    <name type="scientific">Dasania phycosphaerae</name>
    <dbReference type="NCBI Taxonomy" id="2950436"/>
    <lineage>
        <taxon>Bacteria</taxon>
        <taxon>Pseudomonadati</taxon>
        <taxon>Pseudomonadota</taxon>
        <taxon>Gammaproteobacteria</taxon>
        <taxon>Cellvibrionales</taxon>
        <taxon>Spongiibacteraceae</taxon>
        <taxon>Dasania</taxon>
    </lineage>
</organism>
<evidence type="ECO:0000259" key="23">
    <source>
        <dbReference type="Pfam" id="PF18327"/>
    </source>
</evidence>
<evidence type="ECO:0000256" key="1">
    <source>
        <dbReference type="ARBA" id="ARBA00001974"/>
    </source>
</evidence>
<keyword evidence="9 18" id="KW-0520">NAD</keyword>
<name>A0A9J6RPG6_9GAMM</name>
<dbReference type="RefSeq" id="WP_258332396.1">
    <property type="nucleotide sequence ID" value="NZ_JAPTGG010000011.1"/>
</dbReference>
<dbReference type="Pfam" id="PF01619">
    <property type="entry name" value="Pro_dh"/>
    <property type="match status" value="1"/>
</dbReference>
<comment type="similarity">
    <text evidence="16 18">In the N-terminal section; belongs to the proline dehydrogenase family.</text>
</comment>
<feature type="domain" description="Proline utilization A proline dehydrogenase N-terminal" evidence="23">
    <location>
        <begin position="11"/>
        <end position="58"/>
    </location>
</feature>
<evidence type="ECO:0000256" key="4">
    <source>
        <dbReference type="ARBA" id="ARBA00022491"/>
    </source>
</evidence>
<dbReference type="EC" id="1.2.1.88" evidence="18"/>
<dbReference type="SUPFAM" id="SSF81935">
    <property type="entry name" value="N-terminal domain of bifunctional PutA protein"/>
    <property type="match status" value="1"/>
</dbReference>
<dbReference type="GO" id="GO:0010133">
    <property type="term" value="P:L-proline catabolic process to L-glutamate"/>
    <property type="evidence" value="ECO:0007669"/>
    <property type="project" value="UniProtKB-UniRule"/>
</dbReference>
<dbReference type="InterPro" id="IPR002872">
    <property type="entry name" value="Proline_DH_dom"/>
</dbReference>
<dbReference type="PANTHER" id="PTHR42862:SF1">
    <property type="entry name" value="DELTA-1-PYRROLINE-5-CARBOXYLATE DEHYDROGENASE 2, ISOFORM A-RELATED"/>
    <property type="match status" value="1"/>
</dbReference>
<keyword evidence="8 18" id="KW-0805">Transcription regulation</keyword>
<evidence type="ECO:0000313" key="25">
    <source>
        <dbReference type="Proteomes" id="UP001069090"/>
    </source>
</evidence>
<dbReference type="InterPro" id="IPR016162">
    <property type="entry name" value="Ald_DH_N"/>
</dbReference>
<gene>
    <name evidence="24" type="primary">putA</name>
    <name evidence="24" type="ORF">O0V09_13570</name>
</gene>
<dbReference type="CDD" id="cd07125">
    <property type="entry name" value="ALDH_PutA-P5CDH"/>
    <property type="match status" value="1"/>
</dbReference>
<evidence type="ECO:0000256" key="12">
    <source>
        <dbReference type="ARBA" id="ARBA00023163"/>
    </source>
</evidence>
<evidence type="ECO:0000256" key="15">
    <source>
        <dbReference type="ARBA" id="ARBA00048779"/>
    </source>
</evidence>
<dbReference type="Gene3D" id="1.20.5.550">
    <property type="entry name" value="Single Helix bin"/>
    <property type="match status" value="1"/>
</dbReference>
<comment type="function">
    <text evidence="18">Oxidizes proline to glutamate for use as a carbon and nitrogen source.</text>
</comment>
<keyword evidence="12 18" id="KW-0804">Transcription</keyword>
<comment type="catalytic activity">
    <reaction evidence="15 18">
        <text>L-proline + a quinone = (S)-1-pyrroline-5-carboxylate + a quinol + H(+)</text>
        <dbReference type="Rhea" id="RHEA:23784"/>
        <dbReference type="ChEBI" id="CHEBI:15378"/>
        <dbReference type="ChEBI" id="CHEBI:17388"/>
        <dbReference type="ChEBI" id="CHEBI:24646"/>
        <dbReference type="ChEBI" id="CHEBI:60039"/>
        <dbReference type="ChEBI" id="CHEBI:132124"/>
        <dbReference type="EC" id="1.5.5.2"/>
    </reaction>
</comment>
<reference evidence="24 25" key="1">
    <citation type="submission" date="2022-12" db="EMBL/GenBank/DDBJ databases">
        <title>Dasania phycosphaerae sp. nov., isolated from particulate material of the south coast of Korea.</title>
        <authorList>
            <person name="Jiang Y."/>
        </authorList>
    </citation>
    <scope>NUCLEOTIDE SEQUENCE [LARGE SCALE GENOMIC DNA]</scope>
    <source>
        <strain evidence="24 25">GY-19</strain>
    </source>
</reference>
<dbReference type="InterPro" id="IPR024090">
    <property type="entry name" value="PRODH_PutA_dom_I"/>
</dbReference>
<dbReference type="InterPro" id="IPR016163">
    <property type="entry name" value="Ald_DH_C"/>
</dbReference>
<dbReference type="PIRSF" id="PIRSF000197">
    <property type="entry name" value="Bifunct_PutA"/>
    <property type="match status" value="1"/>
</dbReference>
<dbReference type="GO" id="GO:0003842">
    <property type="term" value="F:L-glutamate gamma-semialdehyde dehydrogenase activity"/>
    <property type="evidence" value="ECO:0007669"/>
    <property type="project" value="UniProtKB-UniRule"/>
</dbReference>
<proteinExistence type="inferred from homology"/>
<keyword evidence="4 18" id="KW-0678">Repressor</keyword>
<comment type="caution">
    <text evidence="24">The sequence shown here is derived from an EMBL/GenBank/DDBJ whole genome shotgun (WGS) entry which is preliminary data.</text>
</comment>
<feature type="active site" evidence="19">
    <location>
        <position position="797"/>
    </location>
</feature>
<keyword evidence="6 18" id="KW-0274">FAD</keyword>
<dbReference type="PANTHER" id="PTHR42862">
    <property type="entry name" value="DELTA-1-PYRROLINE-5-CARBOXYLATE DEHYDROGENASE 1, ISOFORM A-RELATED"/>
    <property type="match status" value="1"/>
</dbReference>
<dbReference type="InterPro" id="IPR024089">
    <property type="entry name" value="PRODH_PutA_dom_I/II"/>
</dbReference>
<dbReference type="GO" id="GO:0003700">
    <property type="term" value="F:DNA-binding transcription factor activity"/>
    <property type="evidence" value="ECO:0007669"/>
    <property type="project" value="InterPro"/>
</dbReference>